<dbReference type="GO" id="GO:0016746">
    <property type="term" value="F:acyltransferase activity"/>
    <property type="evidence" value="ECO:0007669"/>
    <property type="project" value="UniProtKB-KW"/>
</dbReference>
<dbReference type="PROSITE" id="PS00101">
    <property type="entry name" value="HEXAPEP_TRANSFERASES"/>
    <property type="match status" value="1"/>
</dbReference>
<reference evidence="4 5" key="1">
    <citation type="submission" date="2016-10" db="EMBL/GenBank/DDBJ databases">
        <authorList>
            <person name="de Groot N.N."/>
        </authorList>
    </citation>
    <scope>NUCLEOTIDE SEQUENCE [LARGE SCALE GENOMIC DNA]</scope>
    <source>
        <strain evidence="4 5">DSM 19033</strain>
    </source>
</reference>
<dbReference type="CDD" id="cd04647">
    <property type="entry name" value="LbH_MAT_like"/>
    <property type="match status" value="1"/>
</dbReference>
<dbReference type="InterPro" id="IPR051159">
    <property type="entry name" value="Hexapeptide_acetyltransf"/>
</dbReference>
<dbReference type="InterPro" id="IPR018357">
    <property type="entry name" value="Hexapep_transf_CS"/>
</dbReference>
<dbReference type="PANTHER" id="PTHR23416">
    <property type="entry name" value="SIALIC ACID SYNTHASE-RELATED"/>
    <property type="match status" value="1"/>
</dbReference>
<sequence length="198" mass="21857">MGSSTAENRSTITRISFRIRVMLDQFSKKSRVTWLKMQGLQIGKNNEIGKILVQIPEQVIIGNDCVLEDHVRLRTGGAWKQSIIEIGDNNFIGHSTQINVGNHFKIGRDCMIAPLCVFSDAHHEFDDLNIPMKQQGCIYNKIEVRDDVWIGSGSVILGGVTIGTGVVIAAGAVVNKSIPDYEIWGGVPAKKIKSRVKE</sequence>
<keyword evidence="2" id="KW-0677">Repeat</keyword>
<dbReference type="OrthoDB" id="9801697at2"/>
<organism evidence="4 5">
    <name type="scientific">Pedobacter hartonius</name>
    <dbReference type="NCBI Taxonomy" id="425514"/>
    <lineage>
        <taxon>Bacteria</taxon>
        <taxon>Pseudomonadati</taxon>
        <taxon>Bacteroidota</taxon>
        <taxon>Sphingobacteriia</taxon>
        <taxon>Sphingobacteriales</taxon>
        <taxon>Sphingobacteriaceae</taxon>
        <taxon>Pedobacter</taxon>
    </lineage>
</organism>
<evidence type="ECO:0000313" key="4">
    <source>
        <dbReference type="EMBL" id="SEA98928.1"/>
    </source>
</evidence>
<dbReference type="PANTHER" id="PTHR23416:SF78">
    <property type="entry name" value="LIPOPOLYSACCHARIDE BIOSYNTHESIS O-ACETYL TRANSFERASE WBBJ-RELATED"/>
    <property type="match status" value="1"/>
</dbReference>
<dbReference type="Pfam" id="PF00132">
    <property type="entry name" value="Hexapep"/>
    <property type="match status" value="1"/>
</dbReference>
<keyword evidence="5" id="KW-1185">Reference proteome</keyword>
<dbReference type="Proteomes" id="UP000198850">
    <property type="component" value="Unassembled WGS sequence"/>
</dbReference>
<evidence type="ECO:0000313" key="5">
    <source>
        <dbReference type="Proteomes" id="UP000198850"/>
    </source>
</evidence>
<dbReference type="AlphaFoldDB" id="A0A1H4FQG9"/>
<name>A0A1H4FQG9_9SPHI</name>
<dbReference type="InterPro" id="IPR011004">
    <property type="entry name" value="Trimer_LpxA-like_sf"/>
</dbReference>
<evidence type="ECO:0000256" key="1">
    <source>
        <dbReference type="ARBA" id="ARBA00022679"/>
    </source>
</evidence>
<accession>A0A1H4FQG9</accession>
<evidence type="ECO:0000256" key="3">
    <source>
        <dbReference type="ARBA" id="ARBA00023315"/>
    </source>
</evidence>
<keyword evidence="1 4" id="KW-0808">Transferase</keyword>
<dbReference type="STRING" id="425514.SAMN05443550_10836"/>
<dbReference type="EMBL" id="FNRA01000008">
    <property type="protein sequence ID" value="SEA98928.1"/>
    <property type="molecule type" value="Genomic_DNA"/>
</dbReference>
<protein>
    <submittedName>
        <fullName evidence="4">Acetyltransferase (Isoleucine patch superfamily)</fullName>
    </submittedName>
</protein>
<dbReference type="RefSeq" id="WP_090557811.1">
    <property type="nucleotide sequence ID" value="NZ_FNRA01000008.1"/>
</dbReference>
<dbReference type="InterPro" id="IPR001451">
    <property type="entry name" value="Hexapep"/>
</dbReference>
<dbReference type="SUPFAM" id="SSF51161">
    <property type="entry name" value="Trimeric LpxA-like enzymes"/>
    <property type="match status" value="1"/>
</dbReference>
<proteinExistence type="predicted"/>
<evidence type="ECO:0000256" key="2">
    <source>
        <dbReference type="ARBA" id="ARBA00022737"/>
    </source>
</evidence>
<keyword evidence="3" id="KW-0012">Acyltransferase</keyword>
<gene>
    <name evidence="4" type="ORF">SAMN05443550_10836</name>
</gene>
<dbReference type="Gene3D" id="2.160.10.10">
    <property type="entry name" value="Hexapeptide repeat proteins"/>
    <property type="match status" value="1"/>
</dbReference>